<name>A0A1T1AVW7_RHOFE</name>
<evidence type="ECO:0000313" key="2">
    <source>
        <dbReference type="Proteomes" id="UP000190750"/>
    </source>
</evidence>
<dbReference type="STRING" id="28066.RF819_17455"/>
<gene>
    <name evidence="1" type="ORF">RF819_17455</name>
</gene>
<sequence length="133" mass="14900">MADSQGEISLAFRRCHMAWQTAHHGPSAHRTSGAEECLANLVNQHLQLADLLYAEGDMDQVAETLADIHQKLLLFIADATTDRDWSQAALWHVRITHRALLVHLSENGWHPAIERALRAGCLSIQLPTAARWH</sequence>
<dbReference type="EMBL" id="MTJN01000002">
    <property type="protein sequence ID" value="OOV08262.1"/>
    <property type="molecule type" value="Genomic_DNA"/>
</dbReference>
<proteinExistence type="predicted"/>
<dbReference type="AlphaFoldDB" id="A0A1T1AVW7"/>
<keyword evidence="2" id="KW-1185">Reference proteome</keyword>
<organism evidence="1 2">
    <name type="scientific">Rhodoferax fermentans</name>
    <dbReference type="NCBI Taxonomy" id="28066"/>
    <lineage>
        <taxon>Bacteria</taxon>
        <taxon>Pseudomonadati</taxon>
        <taxon>Pseudomonadota</taxon>
        <taxon>Betaproteobacteria</taxon>
        <taxon>Burkholderiales</taxon>
        <taxon>Comamonadaceae</taxon>
        <taxon>Rhodoferax</taxon>
    </lineage>
</organism>
<comment type="caution">
    <text evidence="1">The sequence shown here is derived from an EMBL/GenBank/DDBJ whole genome shotgun (WGS) entry which is preliminary data.</text>
</comment>
<protein>
    <submittedName>
        <fullName evidence="1">Uncharacterized protein</fullName>
    </submittedName>
</protein>
<dbReference type="Proteomes" id="UP000190750">
    <property type="component" value="Unassembled WGS sequence"/>
</dbReference>
<evidence type="ECO:0000313" key="1">
    <source>
        <dbReference type="EMBL" id="OOV08262.1"/>
    </source>
</evidence>
<reference evidence="1 2" key="1">
    <citation type="submission" date="2017-01" db="EMBL/GenBank/DDBJ databases">
        <title>Genome sequencing of Rhodoferax fermentans JCM 7819.</title>
        <authorList>
            <person name="Kim Y.J."/>
            <person name="Farh M.E.-A."/>
            <person name="Yang D.-C."/>
        </authorList>
    </citation>
    <scope>NUCLEOTIDE SEQUENCE [LARGE SCALE GENOMIC DNA]</scope>
    <source>
        <strain evidence="1 2">JCM 7819</strain>
    </source>
</reference>
<accession>A0A1T1AVW7</accession>